<dbReference type="CDD" id="cd01918">
    <property type="entry name" value="HprK_C"/>
    <property type="match status" value="1"/>
</dbReference>
<dbReference type="InterPro" id="IPR027417">
    <property type="entry name" value="P-loop_NTPase"/>
</dbReference>
<dbReference type="SUPFAM" id="SSF53795">
    <property type="entry name" value="PEP carboxykinase-like"/>
    <property type="match status" value="1"/>
</dbReference>
<protein>
    <submittedName>
        <fullName evidence="2">HPr kinase/phosphorylase</fullName>
        <ecNumber evidence="2">2.7.11.-</ecNumber>
    </submittedName>
</protein>
<evidence type="ECO:0000259" key="1">
    <source>
        <dbReference type="Pfam" id="PF07475"/>
    </source>
</evidence>
<dbReference type="AlphaFoldDB" id="A0A679IYP4"/>
<organism evidence="2">
    <name type="scientific">Methylobacterium bullatum</name>
    <dbReference type="NCBI Taxonomy" id="570505"/>
    <lineage>
        <taxon>Bacteria</taxon>
        <taxon>Pseudomonadati</taxon>
        <taxon>Pseudomonadota</taxon>
        <taxon>Alphaproteobacteria</taxon>
        <taxon>Hyphomicrobiales</taxon>
        <taxon>Methylobacteriaceae</taxon>
        <taxon>Methylobacterium</taxon>
    </lineage>
</organism>
<sequence>MERPLPAPALTVHATCLVLGEAGILIRGESGAGKSSLALALLNRARQDGGYGALVGDDRIGLTPHHGSVVARGHPTLYGLIEIRGVGLVRASPLADAAVIRLVVDLVGTLPRLPDTPTDSVDVLGVAIRRLMLDRSIRDRALAPGLVLGALFRSASVAPRTHLNTVSCEFGSPI</sequence>
<dbReference type="InterPro" id="IPR011104">
    <property type="entry name" value="Hpr_kin/Pase_C"/>
</dbReference>
<gene>
    <name evidence="2" type="primary">hprK</name>
    <name evidence="2" type="ORF">MBUL_00831</name>
</gene>
<proteinExistence type="predicted"/>
<feature type="domain" description="HPr kinase/phosphorylase C-terminal" evidence="1">
    <location>
        <begin position="7"/>
        <end position="93"/>
    </location>
</feature>
<dbReference type="PROSITE" id="PS00675">
    <property type="entry name" value="SIGMA54_INTERACT_1"/>
    <property type="match status" value="1"/>
</dbReference>
<keyword evidence="2" id="KW-0808">Transferase</keyword>
<keyword evidence="2" id="KW-0418">Kinase</keyword>
<dbReference type="GO" id="GO:0005524">
    <property type="term" value="F:ATP binding"/>
    <property type="evidence" value="ECO:0007669"/>
    <property type="project" value="InterPro"/>
</dbReference>
<dbReference type="Pfam" id="PF07475">
    <property type="entry name" value="Hpr_kinase_C"/>
    <property type="match status" value="1"/>
</dbReference>
<dbReference type="EC" id="2.7.11.-" evidence="2"/>
<name>A0A679IYP4_9HYPH</name>
<dbReference type="GO" id="GO:0000155">
    <property type="term" value="F:phosphorelay sensor kinase activity"/>
    <property type="evidence" value="ECO:0007669"/>
    <property type="project" value="InterPro"/>
</dbReference>
<dbReference type="Gene3D" id="3.40.50.300">
    <property type="entry name" value="P-loop containing nucleotide triphosphate hydrolases"/>
    <property type="match status" value="1"/>
</dbReference>
<dbReference type="InterPro" id="IPR025662">
    <property type="entry name" value="Sigma_54_int_dom_ATP-bd_1"/>
</dbReference>
<evidence type="ECO:0000313" key="2">
    <source>
        <dbReference type="EMBL" id="CAA2100756.1"/>
    </source>
</evidence>
<accession>A0A679IYP4</accession>
<dbReference type="EMBL" id="LR743504">
    <property type="protein sequence ID" value="CAA2100756.1"/>
    <property type="molecule type" value="Genomic_DNA"/>
</dbReference>
<reference evidence="2" key="1">
    <citation type="submission" date="2019-12" db="EMBL/GenBank/DDBJ databases">
        <authorList>
            <person name="Cremers G."/>
        </authorList>
    </citation>
    <scope>NUCLEOTIDE SEQUENCE</scope>
    <source>
        <strain evidence="2">Mbul1</strain>
    </source>
</reference>
<dbReference type="GO" id="GO:0006109">
    <property type="term" value="P:regulation of carbohydrate metabolic process"/>
    <property type="evidence" value="ECO:0007669"/>
    <property type="project" value="InterPro"/>
</dbReference>